<sequence length="205" mass="23315">MVEGVAADYSASAFKRGADTAVRIARLLDERMLWTWKNKAMKMQCDMILLRLWRNSLIKHGNMTSNTANSPITNRLSLGRQSNGSGIKAWMVIRNFSLSFFFLFSIPPPYHRHHPTEEVDEETEEGEQRAAGYFSKVSSKGFSSDSGHGNKSSGPQQKSSPKFPRGNLTSEDEETRRKLIYDRMSKYWDPKQVGVDSEGRFVRAE</sequence>
<dbReference type="AlphaFoldDB" id="A0ABD3HYJ0"/>
<protein>
    <submittedName>
        <fullName evidence="2">Uncharacterized protein</fullName>
    </submittedName>
</protein>
<dbReference type="EMBL" id="JBJQOH010000002">
    <property type="protein sequence ID" value="KAL3695335.1"/>
    <property type="molecule type" value="Genomic_DNA"/>
</dbReference>
<keyword evidence="3" id="KW-1185">Reference proteome</keyword>
<gene>
    <name evidence="2" type="ORF">R1sor_009411</name>
</gene>
<reference evidence="2 3" key="1">
    <citation type="submission" date="2024-09" db="EMBL/GenBank/DDBJ databases">
        <title>Chromosome-scale assembly of Riccia sorocarpa.</title>
        <authorList>
            <person name="Paukszto L."/>
        </authorList>
    </citation>
    <scope>NUCLEOTIDE SEQUENCE [LARGE SCALE GENOMIC DNA]</scope>
    <source>
        <strain evidence="2">LP-2024</strain>
        <tissue evidence="2">Aerial parts of the thallus</tissue>
    </source>
</reference>
<name>A0ABD3HYJ0_9MARC</name>
<accession>A0ABD3HYJ0</accession>
<evidence type="ECO:0000256" key="1">
    <source>
        <dbReference type="SAM" id="MobiDB-lite"/>
    </source>
</evidence>
<comment type="caution">
    <text evidence="2">The sequence shown here is derived from an EMBL/GenBank/DDBJ whole genome shotgun (WGS) entry which is preliminary data.</text>
</comment>
<feature type="compositionally biased region" description="Low complexity" evidence="1">
    <location>
        <begin position="137"/>
        <end position="162"/>
    </location>
</feature>
<proteinExistence type="predicted"/>
<evidence type="ECO:0000313" key="2">
    <source>
        <dbReference type="EMBL" id="KAL3695335.1"/>
    </source>
</evidence>
<dbReference type="Proteomes" id="UP001633002">
    <property type="component" value="Unassembled WGS sequence"/>
</dbReference>
<organism evidence="2 3">
    <name type="scientific">Riccia sorocarpa</name>
    <dbReference type="NCBI Taxonomy" id="122646"/>
    <lineage>
        <taxon>Eukaryota</taxon>
        <taxon>Viridiplantae</taxon>
        <taxon>Streptophyta</taxon>
        <taxon>Embryophyta</taxon>
        <taxon>Marchantiophyta</taxon>
        <taxon>Marchantiopsida</taxon>
        <taxon>Marchantiidae</taxon>
        <taxon>Marchantiales</taxon>
        <taxon>Ricciaceae</taxon>
        <taxon>Riccia</taxon>
    </lineage>
</organism>
<feature type="region of interest" description="Disordered" evidence="1">
    <location>
        <begin position="137"/>
        <end position="175"/>
    </location>
</feature>
<evidence type="ECO:0000313" key="3">
    <source>
        <dbReference type="Proteomes" id="UP001633002"/>
    </source>
</evidence>